<dbReference type="AlphaFoldDB" id="A0A9P6LLC4"/>
<gene>
    <name evidence="2" type="ORF">CkaCkLH20_04738</name>
</gene>
<evidence type="ECO:0000256" key="1">
    <source>
        <dbReference type="SAM" id="Coils"/>
    </source>
</evidence>
<dbReference type="EMBL" id="JAATWM020000013">
    <property type="protein sequence ID" value="KAF9877603.1"/>
    <property type="molecule type" value="Genomic_DNA"/>
</dbReference>
<name>A0A9P6LLC4_9PEZI</name>
<dbReference type="GeneID" id="62160531"/>
<evidence type="ECO:0000313" key="3">
    <source>
        <dbReference type="Proteomes" id="UP000781932"/>
    </source>
</evidence>
<keyword evidence="1" id="KW-0175">Coiled coil</keyword>
<reference evidence="2" key="2">
    <citation type="submission" date="2020-11" db="EMBL/GenBank/DDBJ databases">
        <title>Whole genome sequencing of Colletotrichum sp.</title>
        <authorList>
            <person name="Li H."/>
        </authorList>
    </citation>
    <scope>NUCLEOTIDE SEQUENCE</scope>
    <source>
        <strain evidence="2">CkLH20</strain>
    </source>
</reference>
<reference evidence="2" key="1">
    <citation type="submission" date="2020-03" db="EMBL/GenBank/DDBJ databases">
        <authorList>
            <person name="He L."/>
        </authorList>
    </citation>
    <scope>NUCLEOTIDE SEQUENCE</scope>
    <source>
        <strain evidence="2">CkLH20</strain>
    </source>
</reference>
<organism evidence="2 3">
    <name type="scientific">Colletotrichum karsti</name>
    <dbReference type="NCBI Taxonomy" id="1095194"/>
    <lineage>
        <taxon>Eukaryota</taxon>
        <taxon>Fungi</taxon>
        <taxon>Dikarya</taxon>
        <taxon>Ascomycota</taxon>
        <taxon>Pezizomycotina</taxon>
        <taxon>Sordariomycetes</taxon>
        <taxon>Hypocreomycetidae</taxon>
        <taxon>Glomerellales</taxon>
        <taxon>Glomerellaceae</taxon>
        <taxon>Colletotrichum</taxon>
        <taxon>Colletotrichum boninense species complex</taxon>
    </lineage>
</organism>
<dbReference type="Proteomes" id="UP000781932">
    <property type="component" value="Unassembled WGS sequence"/>
</dbReference>
<evidence type="ECO:0000313" key="2">
    <source>
        <dbReference type="EMBL" id="KAF9877603.1"/>
    </source>
</evidence>
<protein>
    <submittedName>
        <fullName evidence="2">Uncharacterized protein</fullName>
    </submittedName>
</protein>
<dbReference type="RefSeq" id="XP_038747064.1">
    <property type="nucleotide sequence ID" value="XM_038887457.1"/>
</dbReference>
<proteinExistence type="predicted"/>
<dbReference type="OrthoDB" id="4741350at2759"/>
<feature type="coiled-coil region" evidence="1">
    <location>
        <begin position="127"/>
        <end position="154"/>
    </location>
</feature>
<comment type="caution">
    <text evidence="2">The sequence shown here is derived from an EMBL/GenBank/DDBJ whole genome shotgun (WGS) entry which is preliminary data.</text>
</comment>
<sequence>MSGRRWYFESSPDGREFVSLKRSRSHHYHSRHHYDRPSPPPHRCCRDDCCHLGRDEWNDLVGRERKLRETNECLARDNQTLKCNFEAAEAEARRLGGILPLLQAENQALRDDNAALRCSMENAGGNAGKYLREVERLRHRLHKMERDRDGFLARIKELSRHHISDRVEELRRIIVNWERKFDSVDDHNKRLRRDIDAQRCVIQQQEERLHTYERILRRHGFVRFE</sequence>
<accession>A0A9P6LLC4</accession>
<dbReference type="Gene3D" id="1.10.287.1490">
    <property type="match status" value="1"/>
</dbReference>
<keyword evidence="3" id="KW-1185">Reference proteome</keyword>